<proteinExistence type="predicted"/>
<protein>
    <submittedName>
        <fullName evidence="1">Uncharacterized protein</fullName>
    </submittedName>
</protein>
<accession>A0A7S0LBH5</accession>
<name>A0A7S0LBH5_9EUKA</name>
<sequence>MAKAPRIAVAGAGGKLGILLYGMLQRLAQEPVSGIGMPLAISGTPAGARELGRGVYRTFGMAHAPEESVRFVDVASSHSWALALSTCSVALLSPSLALERVQLPPKLLRPFSLTPLHEVECRLDLDGVGLPSSEYSAAQLQLLAAQLDGAAAAGVDSVICVCPMLSEGRREALSRSILQSRMPSEAISIVGTPAELPPSETMGWTYLDEEESESESDCTSIERFARVAATAAAASAVTAAKCRAARQRGLP</sequence>
<evidence type="ECO:0000313" key="1">
    <source>
        <dbReference type="EMBL" id="CAD8607973.1"/>
    </source>
</evidence>
<gene>
    <name evidence="1" type="ORF">CPEL01642_LOCUS11350</name>
</gene>
<dbReference type="EMBL" id="HBEY01023837">
    <property type="protein sequence ID" value="CAD8607973.1"/>
    <property type="molecule type" value="Transcribed_RNA"/>
</dbReference>
<reference evidence="1" key="1">
    <citation type="submission" date="2021-01" db="EMBL/GenBank/DDBJ databases">
        <authorList>
            <person name="Corre E."/>
            <person name="Pelletier E."/>
            <person name="Niang G."/>
            <person name="Scheremetjew M."/>
            <person name="Finn R."/>
            <person name="Kale V."/>
            <person name="Holt S."/>
            <person name="Cochrane G."/>
            <person name="Meng A."/>
            <person name="Brown T."/>
            <person name="Cohen L."/>
        </authorList>
    </citation>
    <scope>NUCLEOTIDE SEQUENCE</scope>
    <source>
        <strain evidence="1">PLY182g</strain>
    </source>
</reference>
<organism evidence="1">
    <name type="scientific">Coccolithus braarudii</name>
    <dbReference type="NCBI Taxonomy" id="221442"/>
    <lineage>
        <taxon>Eukaryota</taxon>
        <taxon>Haptista</taxon>
        <taxon>Haptophyta</taxon>
        <taxon>Prymnesiophyceae</taxon>
        <taxon>Coccolithales</taxon>
        <taxon>Coccolithaceae</taxon>
        <taxon>Coccolithus</taxon>
    </lineage>
</organism>
<dbReference type="AlphaFoldDB" id="A0A7S0LBH5"/>